<gene>
    <name evidence="2" type="ORF">HH303_06485</name>
</gene>
<comment type="caution">
    <text evidence="2">The sequence shown here is derived from an EMBL/GenBank/DDBJ whole genome shotgun (WGS) entry which is preliminary data.</text>
</comment>
<proteinExistence type="predicted"/>
<evidence type="ECO:0000313" key="3">
    <source>
        <dbReference type="Proteomes" id="UP000539372"/>
    </source>
</evidence>
<reference evidence="2 3" key="1">
    <citation type="submission" date="2020-04" db="EMBL/GenBank/DDBJ databases">
        <title>Rhodospirillaceae bacterium KN72 isolated from deep sea.</title>
        <authorList>
            <person name="Zhang D.-C."/>
        </authorList>
    </citation>
    <scope>NUCLEOTIDE SEQUENCE [LARGE SCALE GENOMIC DNA]</scope>
    <source>
        <strain evidence="2 3">KN72</strain>
    </source>
</reference>
<feature type="transmembrane region" description="Helical" evidence="1">
    <location>
        <begin position="6"/>
        <end position="29"/>
    </location>
</feature>
<keyword evidence="1" id="KW-0472">Membrane</keyword>
<dbReference type="GO" id="GO:0016787">
    <property type="term" value="F:hydrolase activity"/>
    <property type="evidence" value="ECO:0007669"/>
    <property type="project" value="UniProtKB-KW"/>
</dbReference>
<keyword evidence="3" id="KW-1185">Reference proteome</keyword>
<accession>A0A7Y0E0B1</accession>
<keyword evidence="2" id="KW-0378">Hydrolase</keyword>
<dbReference type="Gene3D" id="3.40.50.1820">
    <property type="entry name" value="alpha/beta hydrolase"/>
    <property type="match status" value="1"/>
</dbReference>
<keyword evidence="1" id="KW-1133">Transmembrane helix</keyword>
<evidence type="ECO:0000256" key="1">
    <source>
        <dbReference type="SAM" id="Phobius"/>
    </source>
</evidence>
<dbReference type="SUPFAM" id="SSF53474">
    <property type="entry name" value="alpha/beta-Hydrolases"/>
    <property type="match status" value="1"/>
</dbReference>
<protein>
    <submittedName>
        <fullName evidence="2">Alpha/beta hydrolase</fullName>
    </submittedName>
</protein>
<dbReference type="AlphaFoldDB" id="A0A7Y0E0B1"/>
<dbReference type="RefSeq" id="WP_169624420.1">
    <property type="nucleotide sequence ID" value="NZ_JABBNT010000002.1"/>
</dbReference>
<dbReference type="PANTHER" id="PTHR12277:SF81">
    <property type="entry name" value="PROTEIN ABHD13"/>
    <property type="match status" value="1"/>
</dbReference>
<name>A0A7Y0E0B1_9PROT</name>
<dbReference type="PANTHER" id="PTHR12277">
    <property type="entry name" value="ALPHA/BETA HYDROLASE DOMAIN-CONTAINING PROTEIN"/>
    <property type="match status" value="1"/>
</dbReference>
<organism evidence="2 3">
    <name type="scientific">Pacificispira spongiicola</name>
    <dbReference type="NCBI Taxonomy" id="2729598"/>
    <lineage>
        <taxon>Bacteria</taxon>
        <taxon>Pseudomonadati</taxon>
        <taxon>Pseudomonadota</taxon>
        <taxon>Alphaproteobacteria</taxon>
        <taxon>Rhodospirillales</taxon>
        <taxon>Rhodospirillaceae</taxon>
        <taxon>Pacificispira</taxon>
    </lineage>
</organism>
<keyword evidence="1" id="KW-0812">Transmembrane</keyword>
<evidence type="ECO:0000313" key="2">
    <source>
        <dbReference type="EMBL" id="NMM44116.1"/>
    </source>
</evidence>
<dbReference type="Proteomes" id="UP000539372">
    <property type="component" value="Unassembled WGS sequence"/>
</dbReference>
<sequence>MSFVYWVSGIVLGGAALAYLALVGVLYVAQRHLLYHPTDERPHPEGVLAHAVEILSIPAHDGLDLYSWWLPPATPESPVIVYFHGNAGNQTDREVRMGLYRGRGWGALLPTYRYNAGSGGIASEEALIADGRAVLAWLRAQGIGPERTILYGESLGTGIAVALVSEASLEGRRIAAGIVLDAPYDSVVAVARRVYWYVPVDRLLHDRFDSAARIKSVDIPILIGHGDADRVIDIRHGRALFDAANEPKTFAFKPGGGHTDLYEFGFLDDVAAFIADVTD</sequence>
<dbReference type="EMBL" id="JABBNT010000002">
    <property type="protein sequence ID" value="NMM44116.1"/>
    <property type="molecule type" value="Genomic_DNA"/>
</dbReference>
<dbReference type="InterPro" id="IPR029058">
    <property type="entry name" value="AB_hydrolase_fold"/>
</dbReference>